<dbReference type="GO" id="GO:0003677">
    <property type="term" value="F:DNA binding"/>
    <property type="evidence" value="ECO:0007669"/>
    <property type="project" value="UniProtKB-KW"/>
</dbReference>
<evidence type="ECO:0000256" key="2">
    <source>
        <dbReference type="ARBA" id="ARBA00022596"/>
    </source>
</evidence>
<dbReference type="AlphaFoldDB" id="A0A9C9JZ78"/>
<feature type="binding site" evidence="7">
    <location>
        <position position="98"/>
    </location>
    <ligand>
        <name>Ni(2+)</name>
        <dbReference type="ChEBI" id="CHEBI:49786"/>
    </ligand>
</feature>
<comment type="caution">
    <text evidence="10">The sequence shown here is derived from an EMBL/GenBank/DDBJ whole genome shotgun (WGS) entry which is preliminary data.</text>
</comment>
<gene>
    <name evidence="10" type="primary">nikR</name>
    <name evidence="10" type="ORF">ENI34_00580</name>
</gene>
<dbReference type="InterPro" id="IPR010985">
    <property type="entry name" value="Ribbon_hlx_hlx"/>
</dbReference>
<dbReference type="PANTHER" id="PTHR34719:SF2">
    <property type="entry name" value="NICKEL-RESPONSIVE REGULATOR"/>
    <property type="match status" value="1"/>
</dbReference>
<dbReference type="InterPro" id="IPR045865">
    <property type="entry name" value="ACT-like_dom_sf"/>
</dbReference>
<feature type="domain" description="Transcription factor NikR nickel binding C-terminal" evidence="9">
    <location>
        <begin position="56"/>
        <end position="132"/>
    </location>
</feature>
<feature type="domain" description="Ribbon-helix-helix protein CopG" evidence="8">
    <location>
        <begin position="6"/>
        <end position="45"/>
    </location>
</feature>
<evidence type="ECO:0000259" key="9">
    <source>
        <dbReference type="Pfam" id="PF08753"/>
    </source>
</evidence>
<organism evidence="10 11">
    <name type="scientific">candidate division WOR-3 bacterium</name>
    <dbReference type="NCBI Taxonomy" id="2052148"/>
    <lineage>
        <taxon>Bacteria</taxon>
        <taxon>Bacteria division WOR-3</taxon>
    </lineage>
</organism>
<feature type="binding site" evidence="7">
    <location>
        <position position="92"/>
    </location>
    <ligand>
        <name>Ni(2+)</name>
        <dbReference type="ChEBI" id="CHEBI:49786"/>
    </ligand>
</feature>
<dbReference type="Pfam" id="PF08753">
    <property type="entry name" value="NikR_C"/>
    <property type="match status" value="1"/>
</dbReference>
<dbReference type="InterPro" id="IPR002145">
    <property type="entry name" value="CopG"/>
</dbReference>
<comment type="similarity">
    <text evidence="1 7">Belongs to the transcriptional regulatory CopG/NikR family.</text>
</comment>
<evidence type="ECO:0000256" key="3">
    <source>
        <dbReference type="ARBA" id="ARBA00022723"/>
    </source>
</evidence>
<keyword evidence="3 7" id="KW-0479">Metal-binding</keyword>
<keyword evidence="5 7" id="KW-0238">DNA-binding</keyword>
<evidence type="ECO:0000256" key="6">
    <source>
        <dbReference type="ARBA" id="ARBA00023163"/>
    </source>
</evidence>
<dbReference type="NCBIfam" id="NF001884">
    <property type="entry name" value="PRK00630.1"/>
    <property type="match status" value="1"/>
</dbReference>
<keyword evidence="2 7" id="KW-0533">Nickel</keyword>
<name>A0A9C9JZ78_UNCW3</name>
<dbReference type="InterPro" id="IPR050192">
    <property type="entry name" value="CopG/NikR_regulator"/>
</dbReference>
<accession>A0A9C9JZ78</accession>
<dbReference type="NCBIfam" id="NF002169">
    <property type="entry name" value="PRK01002.1"/>
    <property type="match status" value="1"/>
</dbReference>
<dbReference type="InterPro" id="IPR013321">
    <property type="entry name" value="Arc_rbn_hlx_hlx"/>
</dbReference>
<feature type="binding site" evidence="7">
    <location>
        <position position="79"/>
    </location>
    <ligand>
        <name>Ni(2+)</name>
        <dbReference type="ChEBI" id="CHEBI:49786"/>
    </ligand>
</feature>
<dbReference type="Pfam" id="PF01402">
    <property type="entry name" value="RHH_1"/>
    <property type="match status" value="1"/>
</dbReference>
<dbReference type="NCBIfam" id="NF003381">
    <property type="entry name" value="PRK04460.1"/>
    <property type="match status" value="1"/>
</dbReference>
<evidence type="ECO:0000313" key="11">
    <source>
        <dbReference type="Proteomes" id="UP000885826"/>
    </source>
</evidence>
<dbReference type="EMBL" id="DRIG01000008">
    <property type="protein sequence ID" value="HEC77621.1"/>
    <property type="molecule type" value="Genomic_DNA"/>
</dbReference>
<dbReference type="GO" id="GO:0016151">
    <property type="term" value="F:nickel cation binding"/>
    <property type="evidence" value="ECO:0007669"/>
    <property type="project" value="UniProtKB-UniRule"/>
</dbReference>
<evidence type="ECO:0000256" key="7">
    <source>
        <dbReference type="HAMAP-Rule" id="MF_00476"/>
    </source>
</evidence>
<comment type="cofactor">
    <cofactor evidence="7">
        <name>Ni(2+)</name>
        <dbReference type="ChEBI" id="CHEBI:49786"/>
    </cofactor>
    <text evidence="7">Binds 1 nickel ion per subunit.</text>
</comment>
<evidence type="ECO:0000256" key="4">
    <source>
        <dbReference type="ARBA" id="ARBA00023015"/>
    </source>
</evidence>
<evidence type="ECO:0000259" key="8">
    <source>
        <dbReference type="Pfam" id="PF01402"/>
    </source>
</evidence>
<dbReference type="SUPFAM" id="SSF47598">
    <property type="entry name" value="Ribbon-helix-helix"/>
    <property type="match status" value="1"/>
</dbReference>
<feature type="binding site" evidence="7">
    <location>
        <position position="90"/>
    </location>
    <ligand>
        <name>Ni(2+)</name>
        <dbReference type="ChEBI" id="CHEBI:49786"/>
    </ligand>
</feature>
<dbReference type="InterPro" id="IPR022988">
    <property type="entry name" value="Ni_resp_reg_NikR"/>
</dbReference>
<protein>
    <recommendedName>
        <fullName evidence="7">Putative nickel-responsive regulator</fullName>
    </recommendedName>
</protein>
<dbReference type="Proteomes" id="UP000885826">
    <property type="component" value="Unassembled WGS sequence"/>
</dbReference>
<evidence type="ECO:0000256" key="5">
    <source>
        <dbReference type="ARBA" id="ARBA00023125"/>
    </source>
</evidence>
<comment type="function">
    <text evidence="7">Transcriptional regulator.</text>
</comment>
<proteinExistence type="inferred from homology"/>
<dbReference type="NCBIfam" id="NF002815">
    <property type="entry name" value="PRK02967.1"/>
    <property type="match status" value="1"/>
</dbReference>
<keyword evidence="4 7" id="KW-0805">Transcription regulation</keyword>
<dbReference type="SUPFAM" id="SSF55021">
    <property type="entry name" value="ACT-like"/>
    <property type="match status" value="1"/>
</dbReference>
<dbReference type="InterPro" id="IPR014864">
    <property type="entry name" value="TF_NikR_Ni-bd_C"/>
</dbReference>
<evidence type="ECO:0000313" key="10">
    <source>
        <dbReference type="EMBL" id="HEC77621.1"/>
    </source>
</evidence>
<dbReference type="GO" id="GO:0010045">
    <property type="term" value="P:response to nickel cation"/>
    <property type="evidence" value="ECO:0007669"/>
    <property type="project" value="InterPro"/>
</dbReference>
<dbReference type="InterPro" id="IPR027271">
    <property type="entry name" value="Acetolactate_synth/TF_NikR_C"/>
</dbReference>
<dbReference type="GO" id="GO:0003700">
    <property type="term" value="F:DNA-binding transcription factor activity"/>
    <property type="evidence" value="ECO:0007669"/>
    <property type="project" value="UniProtKB-UniRule"/>
</dbReference>
<dbReference type="Gene3D" id="3.30.70.1150">
    <property type="entry name" value="ACT-like. Chain A, domain 2"/>
    <property type="match status" value="1"/>
</dbReference>
<sequence length="139" mass="16131">METATRFGISMNQKLLKEFDNLISKLGYKNRSEAIRDLIREKLVQQEWQLTTEETVGTITIVYSHEVRELTETLTAIQHRYHKQIISTMHIHLDKHNCLEVLVVRGKAKTIKHIADRLLSTRGVKHGKLTTTTTGRKLR</sequence>
<dbReference type="CDD" id="cd22231">
    <property type="entry name" value="RHH_NikR_HicB-like"/>
    <property type="match status" value="1"/>
</dbReference>
<reference evidence="10" key="1">
    <citation type="journal article" date="2020" name="mSystems">
        <title>Genome- and Community-Level Interaction Insights into Carbon Utilization and Element Cycling Functions of Hydrothermarchaeota in Hydrothermal Sediment.</title>
        <authorList>
            <person name="Zhou Z."/>
            <person name="Liu Y."/>
            <person name="Xu W."/>
            <person name="Pan J."/>
            <person name="Luo Z.H."/>
            <person name="Li M."/>
        </authorList>
    </citation>
    <scope>NUCLEOTIDE SEQUENCE</scope>
    <source>
        <strain evidence="10">HyVt-388</strain>
    </source>
</reference>
<dbReference type="PANTHER" id="PTHR34719">
    <property type="entry name" value="NICKEL-RESPONSIVE REGULATOR"/>
    <property type="match status" value="1"/>
</dbReference>
<dbReference type="HAMAP" id="MF_00476">
    <property type="entry name" value="NikR"/>
    <property type="match status" value="1"/>
</dbReference>
<keyword evidence="6 7" id="KW-0804">Transcription</keyword>
<evidence type="ECO:0000256" key="1">
    <source>
        <dbReference type="ARBA" id="ARBA00008478"/>
    </source>
</evidence>
<dbReference type="Gene3D" id="1.10.1220.10">
    <property type="entry name" value="Met repressor-like"/>
    <property type="match status" value="1"/>
</dbReference>